<evidence type="ECO:0000313" key="2">
    <source>
        <dbReference type="EMBL" id="KAJ1202251.1"/>
    </source>
</evidence>
<dbReference type="Proteomes" id="UP001066276">
    <property type="component" value="Chromosome 2_1"/>
</dbReference>
<feature type="region of interest" description="Disordered" evidence="1">
    <location>
        <begin position="78"/>
        <end position="121"/>
    </location>
</feature>
<evidence type="ECO:0000256" key="1">
    <source>
        <dbReference type="SAM" id="MobiDB-lite"/>
    </source>
</evidence>
<dbReference type="AlphaFoldDB" id="A0AAV7VN55"/>
<comment type="caution">
    <text evidence="2">The sequence shown here is derived from an EMBL/GenBank/DDBJ whole genome shotgun (WGS) entry which is preliminary data.</text>
</comment>
<gene>
    <name evidence="2" type="ORF">NDU88_006051</name>
</gene>
<keyword evidence="3" id="KW-1185">Reference proteome</keyword>
<sequence>MAAERAPQPWRIPTPPPAIQFLAVLPPGTGWREGESRGPWGPLPCPCLWHGHGRGPRKRAPKSISVSAKQTLKYATGATAPVAPSHSAGSITSRRHRGKGVFPWAGGRSCEDRPPAQGKTRNTLRGLSTAERFQHGCQSDQRIPETGDALLRYCHIPDVESGFHNMAQRYRHEKATGVRRAFAQGGPSLPTTATTTSTTAPTTVTLRMTAPVAGPSTSSAPGPQTAAPAPLPPSTALAPSQSSTSGTQTTPAAVIDNAAFMNMRRDMQWMLRRMDRLQQDVSHNSRRLRGIKKILRRANL</sequence>
<feature type="region of interest" description="Disordered" evidence="1">
    <location>
        <begin position="183"/>
        <end position="253"/>
    </location>
</feature>
<name>A0AAV7VN55_PLEWA</name>
<protein>
    <submittedName>
        <fullName evidence="2">Uncharacterized protein</fullName>
    </submittedName>
</protein>
<dbReference type="EMBL" id="JANPWB010000003">
    <property type="protein sequence ID" value="KAJ1202251.1"/>
    <property type="molecule type" value="Genomic_DNA"/>
</dbReference>
<feature type="compositionally biased region" description="Low complexity" evidence="1">
    <location>
        <begin position="188"/>
        <end position="250"/>
    </location>
</feature>
<organism evidence="2 3">
    <name type="scientific">Pleurodeles waltl</name>
    <name type="common">Iberian ribbed newt</name>
    <dbReference type="NCBI Taxonomy" id="8319"/>
    <lineage>
        <taxon>Eukaryota</taxon>
        <taxon>Metazoa</taxon>
        <taxon>Chordata</taxon>
        <taxon>Craniata</taxon>
        <taxon>Vertebrata</taxon>
        <taxon>Euteleostomi</taxon>
        <taxon>Amphibia</taxon>
        <taxon>Batrachia</taxon>
        <taxon>Caudata</taxon>
        <taxon>Salamandroidea</taxon>
        <taxon>Salamandridae</taxon>
        <taxon>Pleurodelinae</taxon>
        <taxon>Pleurodeles</taxon>
    </lineage>
</organism>
<reference evidence="2" key="1">
    <citation type="journal article" date="2022" name="bioRxiv">
        <title>Sequencing and chromosome-scale assembly of the giantPleurodeles waltlgenome.</title>
        <authorList>
            <person name="Brown T."/>
            <person name="Elewa A."/>
            <person name="Iarovenko S."/>
            <person name="Subramanian E."/>
            <person name="Araus A.J."/>
            <person name="Petzold A."/>
            <person name="Susuki M."/>
            <person name="Suzuki K.-i.T."/>
            <person name="Hayashi T."/>
            <person name="Toyoda A."/>
            <person name="Oliveira C."/>
            <person name="Osipova E."/>
            <person name="Leigh N.D."/>
            <person name="Simon A."/>
            <person name="Yun M.H."/>
        </authorList>
    </citation>
    <scope>NUCLEOTIDE SEQUENCE</scope>
    <source>
        <strain evidence="2">20211129_DDA</strain>
        <tissue evidence="2">Liver</tissue>
    </source>
</reference>
<evidence type="ECO:0000313" key="3">
    <source>
        <dbReference type="Proteomes" id="UP001066276"/>
    </source>
</evidence>
<proteinExistence type="predicted"/>
<accession>A0AAV7VN55</accession>